<dbReference type="RefSeq" id="WP_380200397.1">
    <property type="nucleotide sequence ID" value="NZ_JBHTEK010000001.1"/>
</dbReference>
<dbReference type="EMBL" id="JBHTEK010000001">
    <property type="protein sequence ID" value="MFC7666576.1"/>
    <property type="molecule type" value="Genomic_DNA"/>
</dbReference>
<keyword evidence="2" id="KW-1185">Reference proteome</keyword>
<accession>A0ABW2U2D2</accession>
<proteinExistence type="predicted"/>
<dbReference type="Proteomes" id="UP001596513">
    <property type="component" value="Unassembled WGS sequence"/>
</dbReference>
<comment type="caution">
    <text evidence="1">The sequence shown here is derived from an EMBL/GenBank/DDBJ whole genome shotgun (WGS) entry which is preliminary data.</text>
</comment>
<protein>
    <submittedName>
        <fullName evidence="1">Uncharacterized protein</fullName>
    </submittedName>
</protein>
<gene>
    <name evidence="1" type="ORF">ACFQT0_03420</name>
</gene>
<evidence type="ECO:0000313" key="2">
    <source>
        <dbReference type="Proteomes" id="UP001596513"/>
    </source>
</evidence>
<organism evidence="1 2">
    <name type="scientific">Hymenobacter humi</name>
    <dbReference type="NCBI Taxonomy" id="1411620"/>
    <lineage>
        <taxon>Bacteria</taxon>
        <taxon>Pseudomonadati</taxon>
        <taxon>Bacteroidota</taxon>
        <taxon>Cytophagia</taxon>
        <taxon>Cytophagales</taxon>
        <taxon>Hymenobacteraceae</taxon>
        <taxon>Hymenobacter</taxon>
    </lineage>
</organism>
<reference evidence="2" key="1">
    <citation type="journal article" date="2019" name="Int. J. Syst. Evol. Microbiol.">
        <title>The Global Catalogue of Microorganisms (GCM) 10K type strain sequencing project: providing services to taxonomists for standard genome sequencing and annotation.</title>
        <authorList>
            <consortium name="The Broad Institute Genomics Platform"/>
            <consortium name="The Broad Institute Genome Sequencing Center for Infectious Disease"/>
            <person name="Wu L."/>
            <person name="Ma J."/>
        </authorList>
    </citation>
    <scope>NUCLEOTIDE SEQUENCE [LARGE SCALE GENOMIC DNA]</scope>
    <source>
        <strain evidence="2">JCM 19635</strain>
    </source>
</reference>
<sequence length="46" mass="5071">MDNLPELTGSLLNLSEPEPQLRVISAATVQAARKWLEQAPQVRVAE</sequence>
<evidence type="ECO:0000313" key="1">
    <source>
        <dbReference type="EMBL" id="MFC7666576.1"/>
    </source>
</evidence>
<name>A0ABW2U2D2_9BACT</name>